<evidence type="ECO:0000313" key="2">
    <source>
        <dbReference type="Proteomes" id="UP001150603"/>
    </source>
</evidence>
<accession>A0ACC1J3Y2</accession>
<gene>
    <name evidence="1" type="ORF">FBU59_005044</name>
</gene>
<proteinExistence type="predicted"/>
<comment type="caution">
    <text evidence="1">The sequence shown here is derived from an EMBL/GenBank/DDBJ whole genome shotgun (WGS) entry which is preliminary data.</text>
</comment>
<name>A0ACC1J3Y2_9FUNG</name>
<dbReference type="EMBL" id="JANBPW010003876">
    <property type="protein sequence ID" value="KAJ1936460.1"/>
    <property type="molecule type" value="Genomic_DNA"/>
</dbReference>
<organism evidence="1 2">
    <name type="scientific">Linderina macrospora</name>
    <dbReference type="NCBI Taxonomy" id="4868"/>
    <lineage>
        <taxon>Eukaryota</taxon>
        <taxon>Fungi</taxon>
        <taxon>Fungi incertae sedis</taxon>
        <taxon>Zoopagomycota</taxon>
        <taxon>Kickxellomycotina</taxon>
        <taxon>Kickxellomycetes</taxon>
        <taxon>Kickxellales</taxon>
        <taxon>Kickxellaceae</taxon>
        <taxon>Linderina</taxon>
    </lineage>
</organism>
<dbReference type="Proteomes" id="UP001150603">
    <property type="component" value="Unassembled WGS sequence"/>
</dbReference>
<sequence>MPITSQPSSSNGPWDAKLQQFHGGQDWAHLENFIEDFSVTTNAFGMPESAKLASVRSIEHSHHYPPADQEPAKSSLAQFLWPSTWSQDTERLILGNGASELIDLVIRMAPRGTWKPGPFRTQYKEYERSARNNEYQMLDSESPEKANVACLVNPCNPTGDYLELAEVEQWILDNVLPGGHVLIDESMQPWHSPEFRDHSLTNARSFVEQIYKDHGISVFVMHSWTKLWCCTGLRLGSVVCPTADHMRAIKKLQVPWSVNTVALAFLDAVVNDHVYLNKTWQMTSAWRKQTVDRIKDRFPEWQCHGREFLSWVWVDTKSEEVAQKAVDLAKAHGVPVRSGRPGYNLPTYIRLAVREPSKVDHLFKAWETI</sequence>
<reference evidence="1" key="1">
    <citation type="submission" date="2022-07" db="EMBL/GenBank/DDBJ databases">
        <title>Phylogenomic reconstructions and comparative analyses of Kickxellomycotina fungi.</title>
        <authorList>
            <person name="Reynolds N.K."/>
            <person name="Stajich J.E."/>
            <person name="Barry K."/>
            <person name="Grigoriev I.V."/>
            <person name="Crous P."/>
            <person name="Smith M.E."/>
        </authorList>
    </citation>
    <scope>NUCLEOTIDE SEQUENCE</scope>
    <source>
        <strain evidence="1">NRRL 5244</strain>
    </source>
</reference>
<evidence type="ECO:0000313" key="1">
    <source>
        <dbReference type="EMBL" id="KAJ1936460.1"/>
    </source>
</evidence>
<keyword evidence="2" id="KW-1185">Reference proteome</keyword>
<protein>
    <submittedName>
        <fullName evidence="1">Uncharacterized protein</fullName>
    </submittedName>
</protein>